<sequence>MLGFIFFSLLVLLFVLLLRFLASLPSPIIAAILPANSTALVLTKRNTMGKDSRGNPVVNNDGGNVTNVIHAVPGRRLDRSDPDPYNWKMVKGIERRGILFATLGIMVIGFFRYLRINDVRTFRYGRKDIELKYSVQPKSLISTSVWQSGQHDIWAMGIEMSGIIKTNLLFNILYEETFPVRVRLRTADPFAVLDMKVKRVIIAIAGQTDAQILIQDAKIQQAFADKILELAAPEVIIDLGLTIISVALADISYFDDATTKLVELEKRTSLQNAAAIATAEKDKLVKILKNDADADRVERVYKPTAHDELRVKVRMAEAYENNQKITVFAPGAGNTMIPLNNPSKEVEENQETVPKETNSENIEKVSPEEKSKKKQIVSAKVSRKE</sequence>
<comment type="caution">
    <text evidence="3">The sequence shown here is derived from an EMBL/GenBank/DDBJ whole genome shotgun (WGS) entry which is preliminary data.</text>
</comment>
<evidence type="ECO:0000256" key="1">
    <source>
        <dbReference type="SAM" id="MobiDB-lite"/>
    </source>
</evidence>
<keyword evidence="2" id="KW-1133">Transmembrane helix</keyword>
<evidence type="ECO:0000256" key="2">
    <source>
        <dbReference type="SAM" id="Phobius"/>
    </source>
</evidence>
<dbReference type="Proteomes" id="UP000229794">
    <property type="component" value="Unassembled WGS sequence"/>
</dbReference>
<feature type="transmembrane region" description="Helical" evidence="2">
    <location>
        <begin position="97"/>
        <end position="114"/>
    </location>
</feature>
<keyword evidence="2" id="KW-0812">Transmembrane</keyword>
<gene>
    <name evidence="3" type="ORF">COX06_00520</name>
</gene>
<proteinExistence type="predicted"/>
<protein>
    <recommendedName>
        <fullName evidence="5">Band 7 domain-containing protein</fullName>
    </recommendedName>
</protein>
<keyword evidence="2" id="KW-0472">Membrane</keyword>
<dbReference type="AlphaFoldDB" id="A0A2H0BG23"/>
<evidence type="ECO:0008006" key="5">
    <source>
        <dbReference type="Google" id="ProtNLM"/>
    </source>
</evidence>
<evidence type="ECO:0000313" key="3">
    <source>
        <dbReference type="EMBL" id="PIP55938.1"/>
    </source>
</evidence>
<name>A0A2H0BG23_9BACT</name>
<feature type="region of interest" description="Disordered" evidence="1">
    <location>
        <begin position="334"/>
        <end position="385"/>
    </location>
</feature>
<feature type="compositionally biased region" description="Basic and acidic residues" evidence="1">
    <location>
        <begin position="353"/>
        <end position="371"/>
    </location>
</feature>
<organism evidence="3 4">
    <name type="scientific">Candidatus Zambryskibacteria bacterium CG22_combo_CG10-13_8_21_14_all_42_17</name>
    <dbReference type="NCBI Taxonomy" id="1975118"/>
    <lineage>
        <taxon>Bacteria</taxon>
        <taxon>Candidatus Zambryskiibacteriota</taxon>
    </lineage>
</organism>
<dbReference type="EMBL" id="PCST01000007">
    <property type="protein sequence ID" value="PIP55938.1"/>
    <property type="molecule type" value="Genomic_DNA"/>
</dbReference>
<reference evidence="3 4" key="1">
    <citation type="submission" date="2017-09" db="EMBL/GenBank/DDBJ databases">
        <title>Depth-based differentiation of microbial function through sediment-hosted aquifers and enrichment of novel symbionts in the deep terrestrial subsurface.</title>
        <authorList>
            <person name="Probst A.J."/>
            <person name="Ladd B."/>
            <person name="Jarett J.K."/>
            <person name="Geller-Mcgrath D.E."/>
            <person name="Sieber C.M."/>
            <person name="Emerson J.B."/>
            <person name="Anantharaman K."/>
            <person name="Thomas B.C."/>
            <person name="Malmstrom R."/>
            <person name="Stieglmeier M."/>
            <person name="Klingl A."/>
            <person name="Woyke T."/>
            <person name="Ryan C.M."/>
            <person name="Banfield J.F."/>
        </authorList>
    </citation>
    <scope>NUCLEOTIDE SEQUENCE [LARGE SCALE GENOMIC DNA]</scope>
    <source>
        <strain evidence="3">CG22_combo_CG10-13_8_21_14_all_42_17</strain>
    </source>
</reference>
<evidence type="ECO:0000313" key="4">
    <source>
        <dbReference type="Proteomes" id="UP000229794"/>
    </source>
</evidence>
<accession>A0A2H0BG23</accession>